<comment type="pathway">
    <text evidence="1">Bacterial outer membrane biogenesis; LPS O-antigen biosynthesis.</text>
</comment>
<dbReference type="Proteomes" id="UP001375743">
    <property type="component" value="Unassembled WGS sequence"/>
</dbReference>
<dbReference type="SUPFAM" id="SSF51735">
    <property type="entry name" value="NAD(P)-binding Rossmann-fold domains"/>
    <property type="match status" value="1"/>
</dbReference>
<evidence type="ECO:0000259" key="3">
    <source>
        <dbReference type="Pfam" id="PF01370"/>
    </source>
</evidence>
<accession>A0ABU8XVU7</accession>
<name>A0ABU8XVU7_9PROT</name>
<sequence length="371" mass="40306">MTRVLITGGAGFIGSHLADLLLDRGYRVRVLDSLVPQVHGEGQARPAYLDPEVELIRGDVRNPVPVRRALEGVDSVVHLAAAVGVGQSMYQIADYVGINDLGTAVLLETLASHPVQRLVVASSMSIYGEGLARTADGRTVEPEERPVERLKRGQWEPRALDDATLAPLPTPETKRPALSSVYALNKYTQERLCLVVGRAYGIPTTALRFFNVYGARQALSNPYTGVLAIFAARLLNGRPPLIFEDGQQRRDFVHVRDVARAILAALTRPEAADQAINVGSGVSRTVEEVARALARAVGRPDLQPQITGRYRAGDIRHCFADIGLARKVLGFTPQEDFDAGLEELAEWLAGEVAVDRVDQATEELARRGLVA</sequence>
<evidence type="ECO:0000256" key="1">
    <source>
        <dbReference type="ARBA" id="ARBA00005125"/>
    </source>
</evidence>
<dbReference type="InterPro" id="IPR001509">
    <property type="entry name" value="Epimerase_deHydtase"/>
</dbReference>
<dbReference type="PANTHER" id="PTHR43000">
    <property type="entry name" value="DTDP-D-GLUCOSE 4,6-DEHYDRATASE-RELATED"/>
    <property type="match status" value="1"/>
</dbReference>
<dbReference type="Gene3D" id="3.40.50.720">
    <property type="entry name" value="NAD(P)-binding Rossmann-like Domain"/>
    <property type="match status" value="1"/>
</dbReference>
<proteinExistence type="inferred from homology"/>
<reference evidence="4 5" key="1">
    <citation type="submission" date="2024-01" db="EMBL/GenBank/DDBJ databases">
        <title>Multi-omics insights into the function and evolution of sodium benzoate biodegradation pathways in Benzoatithermus flavus gen. nov., sp. nov. from hot spring.</title>
        <authorList>
            <person name="Hu C.-J."/>
            <person name="Li W.-J."/>
        </authorList>
    </citation>
    <scope>NUCLEOTIDE SEQUENCE [LARGE SCALE GENOMIC DNA]</scope>
    <source>
        <strain evidence="4 5">SYSU G07066</strain>
    </source>
</reference>
<comment type="similarity">
    <text evidence="2">Belongs to the NAD(P)-dependent epimerase/dehydratase family.</text>
</comment>
<dbReference type="Pfam" id="PF01370">
    <property type="entry name" value="Epimerase"/>
    <property type="match status" value="2"/>
</dbReference>
<feature type="domain" description="NAD-dependent epimerase/dehydratase" evidence="3">
    <location>
        <begin position="173"/>
        <end position="279"/>
    </location>
</feature>
<feature type="domain" description="NAD-dependent epimerase/dehydratase" evidence="3">
    <location>
        <begin position="4"/>
        <end position="133"/>
    </location>
</feature>
<organism evidence="4 5">
    <name type="scientific">Benzoatithermus flavus</name>
    <dbReference type="NCBI Taxonomy" id="3108223"/>
    <lineage>
        <taxon>Bacteria</taxon>
        <taxon>Pseudomonadati</taxon>
        <taxon>Pseudomonadota</taxon>
        <taxon>Alphaproteobacteria</taxon>
        <taxon>Geminicoccales</taxon>
        <taxon>Geminicoccaceae</taxon>
        <taxon>Benzoatithermus</taxon>
    </lineage>
</organism>
<dbReference type="EMBL" id="JBBLZC010000012">
    <property type="protein sequence ID" value="MEK0084077.1"/>
    <property type="molecule type" value="Genomic_DNA"/>
</dbReference>
<dbReference type="InterPro" id="IPR036291">
    <property type="entry name" value="NAD(P)-bd_dom_sf"/>
</dbReference>
<protein>
    <submittedName>
        <fullName evidence="4">NAD-dependent epimerase/dehydratase family protein</fullName>
    </submittedName>
</protein>
<dbReference type="RefSeq" id="WP_418159925.1">
    <property type="nucleotide sequence ID" value="NZ_JBBLZC010000012.1"/>
</dbReference>
<evidence type="ECO:0000256" key="2">
    <source>
        <dbReference type="ARBA" id="ARBA00007637"/>
    </source>
</evidence>
<keyword evidence="5" id="KW-1185">Reference proteome</keyword>
<comment type="caution">
    <text evidence="4">The sequence shown here is derived from an EMBL/GenBank/DDBJ whole genome shotgun (WGS) entry which is preliminary data.</text>
</comment>
<evidence type="ECO:0000313" key="5">
    <source>
        <dbReference type="Proteomes" id="UP001375743"/>
    </source>
</evidence>
<evidence type="ECO:0000313" key="4">
    <source>
        <dbReference type="EMBL" id="MEK0084077.1"/>
    </source>
</evidence>
<gene>
    <name evidence="4" type="ORF">U1T56_13010</name>
</gene>